<accession>A0A371IGF3</accession>
<dbReference type="Proteomes" id="UP000257109">
    <property type="component" value="Unassembled WGS sequence"/>
</dbReference>
<evidence type="ECO:0000313" key="2">
    <source>
        <dbReference type="Proteomes" id="UP000257109"/>
    </source>
</evidence>
<sequence>MTKTDKRLKAMEAQISTLATLITQRVQGLPPPLQIEPSLKEEVKVITLRKNKVVPSRDETSTKEVIADVANEGKKVATLDWVNVAFPQRLKDEKMDKEFTRFLEIFRKLHINIPFIEDITQMSNYANFFKNIMSNKKKLEEFKVINLTKECYVVVLKKLSPKLKDLGCFTIPYTMGNSHFDKALYDLGASINLMHYFIFKKLDLQEPQPTNISS</sequence>
<dbReference type="OrthoDB" id="1702682at2759"/>
<feature type="non-terminal residue" evidence="1">
    <location>
        <position position="1"/>
    </location>
</feature>
<reference evidence="1" key="1">
    <citation type="submission" date="2018-05" db="EMBL/GenBank/DDBJ databases">
        <title>Draft genome of Mucuna pruriens seed.</title>
        <authorList>
            <person name="Nnadi N.E."/>
            <person name="Vos R."/>
            <person name="Hasami M.H."/>
            <person name="Devisetty U.K."/>
            <person name="Aguiy J.C."/>
        </authorList>
    </citation>
    <scope>NUCLEOTIDE SEQUENCE [LARGE SCALE GENOMIC DNA]</scope>
    <source>
        <strain evidence="1">JCA_2017</strain>
    </source>
</reference>
<organism evidence="1 2">
    <name type="scientific">Mucuna pruriens</name>
    <name type="common">Velvet bean</name>
    <name type="synonym">Dolichos pruriens</name>
    <dbReference type="NCBI Taxonomy" id="157652"/>
    <lineage>
        <taxon>Eukaryota</taxon>
        <taxon>Viridiplantae</taxon>
        <taxon>Streptophyta</taxon>
        <taxon>Embryophyta</taxon>
        <taxon>Tracheophyta</taxon>
        <taxon>Spermatophyta</taxon>
        <taxon>Magnoliopsida</taxon>
        <taxon>eudicotyledons</taxon>
        <taxon>Gunneridae</taxon>
        <taxon>Pentapetalae</taxon>
        <taxon>rosids</taxon>
        <taxon>fabids</taxon>
        <taxon>Fabales</taxon>
        <taxon>Fabaceae</taxon>
        <taxon>Papilionoideae</taxon>
        <taxon>50 kb inversion clade</taxon>
        <taxon>NPAAA clade</taxon>
        <taxon>indigoferoid/millettioid clade</taxon>
        <taxon>Phaseoleae</taxon>
        <taxon>Mucuna</taxon>
    </lineage>
</organism>
<name>A0A371IGF3_MUCPR</name>
<dbReference type="EMBL" id="QJKJ01000124">
    <property type="protein sequence ID" value="RDY14152.1"/>
    <property type="molecule type" value="Genomic_DNA"/>
</dbReference>
<comment type="caution">
    <text evidence="1">The sequence shown here is derived from an EMBL/GenBank/DDBJ whole genome shotgun (WGS) entry which is preliminary data.</text>
</comment>
<evidence type="ECO:0008006" key="3">
    <source>
        <dbReference type="Google" id="ProtNLM"/>
    </source>
</evidence>
<dbReference type="AlphaFoldDB" id="A0A371IGF3"/>
<evidence type="ECO:0000313" key="1">
    <source>
        <dbReference type="EMBL" id="RDY14152.1"/>
    </source>
</evidence>
<dbReference type="PANTHER" id="PTHR33067:SF9">
    <property type="entry name" value="RNA-DIRECTED DNA POLYMERASE"/>
    <property type="match status" value="1"/>
</dbReference>
<gene>
    <name evidence="1" type="ORF">CR513_00819</name>
</gene>
<protein>
    <recommendedName>
        <fullName evidence="3">Retrotransposon gag domain-containing protein</fullName>
    </recommendedName>
</protein>
<keyword evidence="2" id="KW-1185">Reference proteome</keyword>
<dbReference type="PANTHER" id="PTHR33067">
    <property type="entry name" value="RNA-DIRECTED DNA POLYMERASE-RELATED"/>
    <property type="match status" value="1"/>
</dbReference>
<proteinExistence type="predicted"/>